<evidence type="ECO:0000313" key="2">
    <source>
        <dbReference type="Proteomes" id="UP000620559"/>
    </source>
</evidence>
<sequence length="120" mass="14314">MLSNQNNIDKLTLHLKRDGFPVQQIYRILPNKNQCFDYVLEDLEIPQNRIDFYTNSLQQGEYLLVINSTESQIKQIQAILEFLNMVDWEIYYTPRAYQVNSSKFDDFTLFDDSIYSMILN</sequence>
<protein>
    <submittedName>
        <fullName evidence="1">Uncharacterized protein</fullName>
    </submittedName>
</protein>
<reference evidence="1" key="1">
    <citation type="submission" date="2020-10" db="EMBL/GenBank/DDBJ databases">
        <authorList>
            <person name="Castelo-Branco R."/>
            <person name="Eusebio N."/>
            <person name="Adriana R."/>
            <person name="Vieira A."/>
            <person name="Brugerolle De Fraissinette N."/>
            <person name="Rezende De Castro R."/>
            <person name="Schneider M.P."/>
            <person name="Vasconcelos V."/>
            <person name="Leao P.N."/>
        </authorList>
    </citation>
    <scope>NUCLEOTIDE SEQUENCE</scope>
    <source>
        <strain evidence="1">LEGE 06105</strain>
    </source>
</reference>
<proteinExistence type="predicted"/>
<organism evidence="1 2">
    <name type="scientific">Plectonema cf. radiosum LEGE 06105</name>
    <dbReference type="NCBI Taxonomy" id="945769"/>
    <lineage>
        <taxon>Bacteria</taxon>
        <taxon>Bacillati</taxon>
        <taxon>Cyanobacteriota</taxon>
        <taxon>Cyanophyceae</taxon>
        <taxon>Oscillatoriophycideae</taxon>
        <taxon>Oscillatoriales</taxon>
        <taxon>Microcoleaceae</taxon>
        <taxon>Plectonema</taxon>
    </lineage>
</organism>
<gene>
    <name evidence="1" type="ORF">IQ247_14590</name>
</gene>
<dbReference type="Proteomes" id="UP000620559">
    <property type="component" value="Unassembled WGS sequence"/>
</dbReference>
<accession>A0A8J7FCT4</accession>
<dbReference type="AlphaFoldDB" id="A0A8J7FCT4"/>
<keyword evidence="2" id="KW-1185">Reference proteome</keyword>
<dbReference type="EMBL" id="JADEWL010000044">
    <property type="protein sequence ID" value="MBE9213878.1"/>
    <property type="molecule type" value="Genomic_DNA"/>
</dbReference>
<evidence type="ECO:0000313" key="1">
    <source>
        <dbReference type="EMBL" id="MBE9213878.1"/>
    </source>
</evidence>
<comment type="caution">
    <text evidence="1">The sequence shown here is derived from an EMBL/GenBank/DDBJ whole genome shotgun (WGS) entry which is preliminary data.</text>
</comment>
<name>A0A8J7FCT4_9CYAN</name>
<dbReference type="RefSeq" id="WP_193921153.1">
    <property type="nucleotide sequence ID" value="NZ_JADEWL010000044.1"/>
</dbReference>